<evidence type="ECO:0000313" key="3">
    <source>
        <dbReference type="Proteomes" id="UP000003438"/>
    </source>
</evidence>
<keyword evidence="1" id="KW-0732">Signal</keyword>
<evidence type="ECO:0000313" key="2">
    <source>
        <dbReference type="EMBL" id="EFB74653.1"/>
    </source>
</evidence>
<dbReference type="AlphaFoldDB" id="D1PRN6"/>
<reference evidence="2" key="1">
    <citation type="submission" date="2009-12" db="EMBL/GenBank/DDBJ databases">
        <authorList>
            <person name="Weinstock G."/>
            <person name="Sodergren E."/>
            <person name="Clifton S."/>
            <person name="Fulton L."/>
            <person name="Fulton B."/>
            <person name="Courtney L."/>
            <person name="Fronick C."/>
            <person name="Harrison M."/>
            <person name="Strong C."/>
            <person name="Farmer C."/>
            <person name="Delahaunty K."/>
            <person name="Markovic C."/>
            <person name="Hall O."/>
            <person name="Minx P."/>
            <person name="Tomlinson C."/>
            <person name="Mitreva M."/>
            <person name="Nelson J."/>
            <person name="Hou S."/>
            <person name="Wollam A."/>
            <person name="Pepin K.H."/>
            <person name="Johnson M."/>
            <person name="Bhonagiri V."/>
            <person name="Nash W.E."/>
            <person name="Warren W."/>
            <person name="Chinwalla A."/>
            <person name="Mardis E.R."/>
            <person name="Wilson R.K."/>
        </authorList>
    </citation>
    <scope>NUCLEOTIDE SEQUENCE [LARGE SCALE GENOMIC DNA]</scope>
    <source>
        <strain evidence="2">DSM 15176</strain>
    </source>
</reference>
<dbReference type="EMBL" id="ACBY02000064">
    <property type="protein sequence ID" value="EFB74653.1"/>
    <property type="molecule type" value="Genomic_DNA"/>
</dbReference>
<evidence type="ECO:0000256" key="1">
    <source>
        <dbReference type="SAM" id="SignalP"/>
    </source>
</evidence>
<protein>
    <recommendedName>
        <fullName evidence="4">Secreted protein</fullName>
    </recommendedName>
</protein>
<organism evidence="2 3">
    <name type="scientific">Subdoligranulum variabile DSM 15176</name>
    <dbReference type="NCBI Taxonomy" id="411471"/>
    <lineage>
        <taxon>Bacteria</taxon>
        <taxon>Bacillati</taxon>
        <taxon>Bacillota</taxon>
        <taxon>Clostridia</taxon>
        <taxon>Eubacteriales</taxon>
        <taxon>Oscillospiraceae</taxon>
        <taxon>Subdoligranulum</taxon>
    </lineage>
</organism>
<gene>
    <name evidence="2" type="ORF">SUBVAR_07121</name>
</gene>
<feature type="chain" id="PRO_5003025780" description="Secreted protein" evidence="1">
    <location>
        <begin position="25"/>
        <end position="100"/>
    </location>
</feature>
<comment type="caution">
    <text evidence="2">The sequence shown here is derived from an EMBL/GenBank/DDBJ whole genome shotgun (WGS) entry which is preliminary data.</text>
</comment>
<keyword evidence="3" id="KW-1185">Reference proteome</keyword>
<dbReference type="STRING" id="411471.SUBVAR_07121"/>
<evidence type="ECO:0008006" key="4">
    <source>
        <dbReference type="Google" id="ProtNLM"/>
    </source>
</evidence>
<accession>D1PRN6</accession>
<name>D1PRN6_9FIRM</name>
<proteinExistence type="predicted"/>
<dbReference type="Proteomes" id="UP000003438">
    <property type="component" value="Unassembled WGS sequence"/>
</dbReference>
<sequence length="100" mass="11139">MRCPHPAARLVAALALCDRGPCSAALFLPQAARGSAAFDKIYPKTAHSSRAPRTQFWGKFPWMCLHRRHMSADGDGFSFYICVLWSFAHALPHIEQKLAV</sequence>
<dbReference type="HOGENOM" id="CLU_2304584_0_0_9"/>
<feature type="signal peptide" evidence="1">
    <location>
        <begin position="1"/>
        <end position="24"/>
    </location>
</feature>